<dbReference type="CDD" id="cd08497">
    <property type="entry name" value="MbnE-like"/>
    <property type="match status" value="1"/>
</dbReference>
<feature type="domain" description="Solute-binding protein family 5" evidence="5">
    <location>
        <begin position="134"/>
        <end position="562"/>
    </location>
</feature>
<dbReference type="Pfam" id="PF00496">
    <property type="entry name" value="SBP_bac_5"/>
    <property type="match status" value="1"/>
</dbReference>
<dbReference type="GO" id="GO:0042884">
    <property type="term" value="P:microcin transport"/>
    <property type="evidence" value="ECO:0007669"/>
    <property type="project" value="TreeGrafter"/>
</dbReference>
<feature type="signal peptide" evidence="4">
    <location>
        <begin position="1"/>
        <end position="29"/>
    </location>
</feature>
<dbReference type="KEGG" id="hni:W911_05290"/>
<reference evidence="6 7" key="1">
    <citation type="journal article" date="2014" name="Genome Announc.">
        <title>Complete Genome Sequence of Hyphomicrobium nitrativorans Strain NL23, a Denitrifying Bacterium Isolated from Biofilm of a Methanol-Fed Denitrification System Treating Seawater at the Montreal Biodome.</title>
        <authorList>
            <person name="Martineau C."/>
            <person name="Villeneuve C."/>
            <person name="Mauffrey F."/>
            <person name="Villemur R."/>
        </authorList>
    </citation>
    <scope>NUCLEOTIDE SEQUENCE [LARGE SCALE GENOMIC DNA]</scope>
    <source>
        <strain evidence="6">NL23</strain>
    </source>
</reference>
<dbReference type="OrthoDB" id="9803988at2"/>
<evidence type="ECO:0000313" key="6">
    <source>
        <dbReference type="EMBL" id="AHB47931.1"/>
    </source>
</evidence>
<dbReference type="SUPFAM" id="SSF53850">
    <property type="entry name" value="Periplasmic binding protein-like II"/>
    <property type="match status" value="1"/>
</dbReference>
<organism evidence="6 7">
    <name type="scientific">Hyphomicrobium nitrativorans NL23</name>
    <dbReference type="NCBI Taxonomy" id="1029756"/>
    <lineage>
        <taxon>Bacteria</taxon>
        <taxon>Pseudomonadati</taxon>
        <taxon>Pseudomonadota</taxon>
        <taxon>Alphaproteobacteria</taxon>
        <taxon>Hyphomicrobiales</taxon>
        <taxon>Hyphomicrobiaceae</taxon>
        <taxon>Hyphomicrobium</taxon>
    </lineage>
</organism>
<dbReference type="STRING" id="1029756.W911_05290"/>
<proteinExistence type="inferred from homology"/>
<keyword evidence="3 4" id="KW-0732">Signal</keyword>
<dbReference type="PATRIC" id="fig|1029756.8.peg.1115"/>
<dbReference type="PANTHER" id="PTHR30290">
    <property type="entry name" value="PERIPLASMIC BINDING COMPONENT OF ABC TRANSPORTER"/>
    <property type="match status" value="1"/>
</dbReference>
<evidence type="ECO:0000256" key="1">
    <source>
        <dbReference type="ARBA" id="ARBA00004418"/>
    </source>
</evidence>
<dbReference type="GO" id="GO:1904680">
    <property type="term" value="F:peptide transmembrane transporter activity"/>
    <property type="evidence" value="ECO:0007669"/>
    <property type="project" value="TreeGrafter"/>
</dbReference>
<evidence type="ECO:0000256" key="2">
    <source>
        <dbReference type="ARBA" id="ARBA00005695"/>
    </source>
</evidence>
<evidence type="ECO:0000259" key="5">
    <source>
        <dbReference type="Pfam" id="PF00496"/>
    </source>
</evidence>
<evidence type="ECO:0000313" key="7">
    <source>
        <dbReference type="Proteomes" id="UP000018542"/>
    </source>
</evidence>
<dbReference type="AlphaFoldDB" id="V5SAV2"/>
<dbReference type="InterPro" id="IPR039424">
    <property type="entry name" value="SBP_5"/>
</dbReference>
<dbReference type="PIRSF" id="PIRSF002741">
    <property type="entry name" value="MppA"/>
    <property type="match status" value="1"/>
</dbReference>
<comment type="subcellular location">
    <subcellularLocation>
        <location evidence="1">Periplasm</location>
    </subcellularLocation>
</comment>
<protein>
    <recommendedName>
        <fullName evidence="5">Solute-binding protein family 5 domain-containing protein</fullName>
    </recommendedName>
</protein>
<evidence type="ECO:0000256" key="3">
    <source>
        <dbReference type="ARBA" id="ARBA00022729"/>
    </source>
</evidence>
<comment type="similarity">
    <text evidence="2">Belongs to the bacterial solute-binding protein 5 family.</text>
</comment>
<feature type="chain" id="PRO_5004741555" description="Solute-binding protein family 5 domain-containing protein" evidence="4">
    <location>
        <begin position="30"/>
        <end position="664"/>
    </location>
</feature>
<dbReference type="GO" id="GO:0043190">
    <property type="term" value="C:ATP-binding cassette (ABC) transporter complex"/>
    <property type="evidence" value="ECO:0007669"/>
    <property type="project" value="InterPro"/>
</dbReference>
<dbReference type="InterPro" id="IPR000914">
    <property type="entry name" value="SBP_5_dom"/>
</dbReference>
<dbReference type="PANTHER" id="PTHR30290:SF64">
    <property type="entry name" value="ABC TRANSPORTER PERIPLASMIC BINDING PROTEIN"/>
    <property type="match status" value="1"/>
</dbReference>
<evidence type="ECO:0000256" key="4">
    <source>
        <dbReference type="SAM" id="SignalP"/>
    </source>
</evidence>
<dbReference type="InterPro" id="IPR030678">
    <property type="entry name" value="Peptide/Ni-bd"/>
</dbReference>
<accession>V5SAV2</accession>
<dbReference type="EMBL" id="CP006912">
    <property type="protein sequence ID" value="AHB47931.1"/>
    <property type="molecule type" value="Genomic_DNA"/>
</dbReference>
<dbReference type="GO" id="GO:0030288">
    <property type="term" value="C:outer membrane-bounded periplasmic space"/>
    <property type="evidence" value="ECO:0007669"/>
    <property type="project" value="TreeGrafter"/>
</dbReference>
<dbReference type="HOGENOM" id="CLU_023171_0_0_5"/>
<keyword evidence="7" id="KW-1185">Reference proteome</keyword>
<dbReference type="GO" id="GO:0015833">
    <property type="term" value="P:peptide transport"/>
    <property type="evidence" value="ECO:0007669"/>
    <property type="project" value="TreeGrafter"/>
</dbReference>
<sequence length="664" mass="74864">MTALMVQRPTTSFFSLLIVALATSAAAFGQGAEAPGAEAVAEPPAPPAQVRHHALSLVGEPRFGPDFKHFDWVNPNAPKGGVVRFATQGTFDSLNPFSIRGVPAGGVGMIYNTLMAGSPDEPSTEYGLIAEWVSFPDDFSSVTFGLRPEARFHDGEPIKPEDVIFSLDAIKAANPMYGRYYANVVRGEKTGPHEVTFTFDQKGNRELPQILGQLAVLPKHFWEGKARNGEPRDLAKSTLEVPLGSGPYRIKEFDTGNRIVFERVEDYWAKDLPVAIGQWNFGELRFQYFRERVAAFEDFKSGRADFWRENTASAWATQFNFDALKKGFVKKEVIPTEGVARMQGFAFNIRRPKFQDRRVRQAFNLAFDFEDLNRSLLFGQYSRVHSYFDNSELAAKGLPEGRELEILKAHEKDLPPEVFTTEWKNPTFATREDARDNLAKAMALLKEAGWEIRTEEVEDADCGFFCKAMQTVGLGSKRTEQVLRNAKGEPFTVEFLIGSDSFERHIAHYRANLAKIGIRATTRVVDPAGYERREMSRDYDIIIDMFPQSISPGNEQRDFWGSAAADHDGSRNTIGIKDPVIDSIIETLVFAKDRDELVAATRALDRVLLWGHYVVPHWYNPNEWIATWDMFGRPDKLPSQTSALTQVWWVDQDKLKALQAARRN</sequence>
<dbReference type="RefSeq" id="WP_023786460.1">
    <property type="nucleotide sequence ID" value="NC_022997.1"/>
</dbReference>
<name>V5SAV2_9HYPH</name>
<dbReference type="Proteomes" id="UP000018542">
    <property type="component" value="Chromosome"/>
</dbReference>
<dbReference type="Gene3D" id="3.40.190.10">
    <property type="entry name" value="Periplasmic binding protein-like II"/>
    <property type="match status" value="1"/>
</dbReference>
<dbReference type="Gene3D" id="3.10.105.10">
    <property type="entry name" value="Dipeptide-binding Protein, Domain 3"/>
    <property type="match status" value="1"/>
</dbReference>
<gene>
    <name evidence="6" type="ORF">W911_05290</name>
</gene>